<comment type="caution">
    <text evidence="2">The sequence shown here is derived from an EMBL/GenBank/DDBJ whole genome shotgun (WGS) entry which is preliminary data.</text>
</comment>
<proteinExistence type="predicted"/>
<sequence length="611" mass="69950">MSIEEENGGSESESDAQELNRAKRRLRTEKARAAALLARQVKRAEAEKAKLTTSDHPAARFKPDLQPNPEINKPGNFSNTIHRRRIRVVYSWFKAWCTSLLSILQSCTNRNSSFCYTVNVVDDTSIRLADLISGEASTLHLMLPRVLELLSRKEQTTNEQAKAIELLMDSVGIHARREEEDDENDGLGQLGESDWVNFLEDIQESKDLSFAEINAKRKQLTFKAFSDPTMPTKITILESVIQPNVAQMDTLFKRSGMISSLYHLPKNAAQERSDLMQRSSEVFLTCVSGQMGEEMVAAYVKLLVEFPVLGEPQFAESYFELVLQSAGDAWRRFSLEQDRFPNKMFKLANLDHQSFLEKYRAYQYIERCCCECVDLEFSSILLAYITEQDDDLQVQEKVTQIQAFLRSLCIYAPVSADVVECLHGACQSRLARFRGPRQSDDIAKEITVLDKLCSSYGKFQEWMWNRLGDRRALNRLRAYGNHRGNQHSQQGRSIPQTFGLNFDDLDKLLSSGKSPAAPRKLCGWNIFQRETMAHSQLQPDEWKAALKNAAEIGRECQTKRRMPTMPLQQRRKVSDKRPCCNHTKQNHILQTMLFLWARQALMQQPILVGML</sequence>
<evidence type="ECO:0000313" key="3">
    <source>
        <dbReference type="EMBL" id="CAK9085779.1"/>
    </source>
</evidence>
<feature type="region of interest" description="Disordered" evidence="1">
    <location>
        <begin position="46"/>
        <end position="76"/>
    </location>
</feature>
<organism evidence="2 4">
    <name type="scientific">Durusdinium trenchii</name>
    <dbReference type="NCBI Taxonomy" id="1381693"/>
    <lineage>
        <taxon>Eukaryota</taxon>
        <taxon>Sar</taxon>
        <taxon>Alveolata</taxon>
        <taxon>Dinophyceae</taxon>
        <taxon>Suessiales</taxon>
        <taxon>Symbiodiniaceae</taxon>
        <taxon>Durusdinium</taxon>
    </lineage>
</organism>
<feature type="compositionally biased region" description="Acidic residues" evidence="1">
    <location>
        <begin position="1"/>
        <end position="16"/>
    </location>
</feature>
<reference evidence="2 4" key="1">
    <citation type="submission" date="2024-02" db="EMBL/GenBank/DDBJ databases">
        <authorList>
            <person name="Chen Y."/>
            <person name="Shah S."/>
            <person name="Dougan E. K."/>
            <person name="Thang M."/>
            <person name="Chan C."/>
        </authorList>
    </citation>
    <scope>NUCLEOTIDE SEQUENCE [LARGE SCALE GENOMIC DNA]</scope>
</reference>
<evidence type="ECO:0000256" key="1">
    <source>
        <dbReference type="SAM" id="MobiDB-lite"/>
    </source>
</evidence>
<dbReference type="EMBL" id="CAXAMM010038924">
    <property type="protein sequence ID" value="CAK9082139.1"/>
    <property type="molecule type" value="Genomic_DNA"/>
</dbReference>
<evidence type="ECO:0000313" key="2">
    <source>
        <dbReference type="EMBL" id="CAK9082139.1"/>
    </source>
</evidence>
<dbReference type="EMBL" id="CAXAMM010039348">
    <property type="protein sequence ID" value="CAK9085779.1"/>
    <property type="molecule type" value="Genomic_DNA"/>
</dbReference>
<feature type="region of interest" description="Disordered" evidence="1">
    <location>
        <begin position="1"/>
        <end position="24"/>
    </location>
</feature>
<dbReference type="Proteomes" id="UP001642464">
    <property type="component" value="Unassembled WGS sequence"/>
</dbReference>
<protein>
    <submittedName>
        <fullName evidence="2">Uncharacterized protein</fullName>
    </submittedName>
</protein>
<accession>A0ABP0Q1Q9</accession>
<gene>
    <name evidence="2" type="ORF">SCF082_LOCUS39060</name>
    <name evidence="3" type="ORF">SCF082_LOCUS40619</name>
</gene>
<keyword evidence="4" id="KW-1185">Reference proteome</keyword>
<evidence type="ECO:0000313" key="4">
    <source>
        <dbReference type="Proteomes" id="UP001642464"/>
    </source>
</evidence>
<name>A0ABP0Q1Q9_9DINO</name>